<evidence type="ECO:0000313" key="1">
    <source>
        <dbReference type="EMBL" id="OGF87533.1"/>
    </source>
</evidence>
<gene>
    <name evidence="1" type="ORF">A3B19_03055</name>
</gene>
<protein>
    <submittedName>
        <fullName evidence="1">Uncharacterized protein</fullName>
    </submittedName>
</protein>
<dbReference type="EMBL" id="MFIF01000005">
    <property type="protein sequence ID" value="OGF87533.1"/>
    <property type="molecule type" value="Genomic_DNA"/>
</dbReference>
<name>A0A1F5XHY6_9BACT</name>
<proteinExistence type="predicted"/>
<organism evidence="1 2">
    <name type="scientific">Candidatus Giovannonibacteria bacterium RIFCSPLOWO2_01_FULL_46_32</name>
    <dbReference type="NCBI Taxonomy" id="1798353"/>
    <lineage>
        <taxon>Bacteria</taxon>
        <taxon>Candidatus Giovannoniibacteriota</taxon>
    </lineage>
</organism>
<dbReference type="AlphaFoldDB" id="A0A1F5XHY6"/>
<evidence type="ECO:0000313" key="2">
    <source>
        <dbReference type="Proteomes" id="UP000177346"/>
    </source>
</evidence>
<accession>A0A1F5XHY6</accession>
<reference evidence="1 2" key="1">
    <citation type="journal article" date="2016" name="Nat. Commun.">
        <title>Thousands of microbial genomes shed light on interconnected biogeochemical processes in an aquifer system.</title>
        <authorList>
            <person name="Anantharaman K."/>
            <person name="Brown C.T."/>
            <person name="Hug L.A."/>
            <person name="Sharon I."/>
            <person name="Castelle C.J."/>
            <person name="Probst A.J."/>
            <person name="Thomas B.C."/>
            <person name="Singh A."/>
            <person name="Wilkins M.J."/>
            <person name="Karaoz U."/>
            <person name="Brodie E.L."/>
            <person name="Williams K.H."/>
            <person name="Hubbard S.S."/>
            <person name="Banfield J.F."/>
        </authorList>
    </citation>
    <scope>NUCLEOTIDE SEQUENCE [LARGE SCALE GENOMIC DNA]</scope>
</reference>
<sequence>MPNRNLKAEVEMERIPLTLGYLRFRVRKDAFECANCAQRRFAEQFVLNNGWALFDRSARGIAVNWAMYIKSFRCVNDESALSKILLAAGFLSSIKNGNFDVFWYGQRIAPVTRGFLELYFTRVKDAYAYGYARVPLGSLERWEVQQWRAG</sequence>
<dbReference type="Proteomes" id="UP000177346">
    <property type="component" value="Unassembled WGS sequence"/>
</dbReference>
<comment type="caution">
    <text evidence="1">The sequence shown here is derived from an EMBL/GenBank/DDBJ whole genome shotgun (WGS) entry which is preliminary data.</text>
</comment>